<proteinExistence type="predicted"/>
<dbReference type="EnsemblPlants" id="MELO3C032186.2.1">
    <property type="protein sequence ID" value="MELO3C032186.2.1"/>
    <property type="gene ID" value="MELO3C032186.2"/>
</dbReference>
<evidence type="ECO:0000313" key="1">
    <source>
        <dbReference type="EnsemblPlants" id="MELO3C032186.2.1"/>
    </source>
</evidence>
<accession>A0A9I9EDV2</accession>
<name>A0A9I9EDV2_CUCME</name>
<dbReference type="Gramene" id="MELO3C032186.2.1">
    <property type="protein sequence ID" value="MELO3C032186.2.1"/>
    <property type="gene ID" value="MELO3C032186.2"/>
</dbReference>
<organism evidence="1">
    <name type="scientific">Cucumis melo</name>
    <name type="common">Muskmelon</name>
    <dbReference type="NCBI Taxonomy" id="3656"/>
    <lineage>
        <taxon>Eukaryota</taxon>
        <taxon>Viridiplantae</taxon>
        <taxon>Streptophyta</taxon>
        <taxon>Embryophyta</taxon>
        <taxon>Tracheophyta</taxon>
        <taxon>Spermatophyta</taxon>
        <taxon>Magnoliopsida</taxon>
        <taxon>eudicotyledons</taxon>
        <taxon>Gunneridae</taxon>
        <taxon>Pentapetalae</taxon>
        <taxon>rosids</taxon>
        <taxon>fabids</taxon>
        <taxon>Cucurbitales</taxon>
        <taxon>Cucurbitaceae</taxon>
        <taxon>Benincaseae</taxon>
        <taxon>Cucumis</taxon>
    </lineage>
</organism>
<reference evidence="1" key="1">
    <citation type="submission" date="2023-03" db="UniProtKB">
        <authorList>
            <consortium name="EnsemblPlants"/>
        </authorList>
    </citation>
    <scope>IDENTIFICATION</scope>
</reference>
<sequence length="65" mass="7601">MAGIKDTRASFGRMILYHVFANFIVRKECLFLKGVIHTTIWVRREKLDWGVTLLLSCKFESPNNE</sequence>
<dbReference type="AlphaFoldDB" id="A0A9I9EDV2"/>
<protein>
    <submittedName>
        <fullName evidence="1">Uncharacterized protein</fullName>
    </submittedName>
</protein>